<dbReference type="Pfam" id="PF01740">
    <property type="entry name" value="STAS"/>
    <property type="match status" value="1"/>
</dbReference>
<keyword evidence="4 5" id="KW-0472">Membrane</keyword>
<evidence type="ECO:0000313" key="7">
    <source>
        <dbReference type="EMBL" id="KAK8753392.1"/>
    </source>
</evidence>
<feature type="domain" description="STAS" evidence="6">
    <location>
        <begin position="492"/>
        <end position="563"/>
    </location>
</feature>
<dbReference type="SUPFAM" id="SSF52091">
    <property type="entry name" value="SpoIIaa-like"/>
    <property type="match status" value="1"/>
</dbReference>
<feature type="transmembrane region" description="Helical" evidence="5">
    <location>
        <begin position="195"/>
        <end position="212"/>
    </location>
</feature>
<dbReference type="CDD" id="cd07042">
    <property type="entry name" value="STAS_SulP_like_sulfate_transporter"/>
    <property type="match status" value="1"/>
</dbReference>
<feature type="transmembrane region" description="Helical" evidence="5">
    <location>
        <begin position="150"/>
        <end position="175"/>
    </location>
</feature>
<feature type="transmembrane region" description="Helical" evidence="5">
    <location>
        <begin position="336"/>
        <end position="352"/>
    </location>
</feature>
<protein>
    <recommendedName>
        <fullName evidence="6">STAS domain-containing protein</fullName>
    </recommendedName>
</protein>
<dbReference type="Gene3D" id="3.30.750.24">
    <property type="entry name" value="STAS domain"/>
    <property type="match status" value="1"/>
</dbReference>
<dbReference type="PROSITE" id="PS50801">
    <property type="entry name" value="STAS"/>
    <property type="match status" value="1"/>
</dbReference>
<dbReference type="GO" id="GO:0055085">
    <property type="term" value="P:transmembrane transport"/>
    <property type="evidence" value="ECO:0007669"/>
    <property type="project" value="InterPro"/>
</dbReference>
<dbReference type="InterPro" id="IPR011547">
    <property type="entry name" value="SLC26A/SulP_dom"/>
</dbReference>
<dbReference type="InterPro" id="IPR001902">
    <property type="entry name" value="SLC26A/SulP_fam"/>
</dbReference>
<evidence type="ECO:0000256" key="3">
    <source>
        <dbReference type="ARBA" id="ARBA00022989"/>
    </source>
</evidence>
<dbReference type="Pfam" id="PF00916">
    <property type="entry name" value="Sulfate_transp"/>
    <property type="match status" value="1"/>
</dbReference>
<comment type="subcellular location">
    <subcellularLocation>
        <location evidence="1">Membrane</location>
        <topology evidence="1">Multi-pass membrane protein</topology>
    </subcellularLocation>
</comment>
<comment type="caution">
    <text evidence="7">The sequence shown here is derived from an EMBL/GenBank/DDBJ whole genome shotgun (WGS) entry which is preliminary data.</text>
</comment>
<organism evidence="7 8">
    <name type="scientific">Cherax quadricarinatus</name>
    <name type="common">Australian red claw crayfish</name>
    <dbReference type="NCBI Taxonomy" id="27406"/>
    <lineage>
        <taxon>Eukaryota</taxon>
        <taxon>Metazoa</taxon>
        <taxon>Ecdysozoa</taxon>
        <taxon>Arthropoda</taxon>
        <taxon>Crustacea</taxon>
        <taxon>Multicrustacea</taxon>
        <taxon>Malacostraca</taxon>
        <taxon>Eumalacostraca</taxon>
        <taxon>Eucarida</taxon>
        <taxon>Decapoda</taxon>
        <taxon>Pleocyemata</taxon>
        <taxon>Astacidea</taxon>
        <taxon>Parastacoidea</taxon>
        <taxon>Parastacidae</taxon>
        <taxon>Cherax</taxon>
    </lineage>
</organism>
<evidence type="ECO:0000256" key="2">
    <source>
        <dbReference type="ARBA" id="ARBA00022692"/>
    </source>
</evidence>
<feature type="transmembrane region" description="Helical" evidence="5">
    <location>
        <begin position="401"/>
        <end position="422"/>
    </location>
</feature>
<evidence type="ECO:0000313" key="8">
    <source>
        <dbReference type="Proteomes" id="UP001445076"/>
    </source>
</evidence>
<dbReference type="InterPro" id="IPR036513">
    <property type="entry name" value="STAS_dom_sf"/>
</dbReference>
<feature type="transmembrane region" description="Helical" evidence="5">
    <location>
        <begin position="434"/>
        <end position="461"/>
    </location>
</feature>
<keyword evidence="3 5" id="KW-1133">Transmembrane helix</keyword>
<gene>
    <name evidence="7" type="ORF">OTU49_004298</name>
</gene>
<name>A0AAW0Y9U3_CHEQU</name>
<dbReference type="InterPro" id="IPR002645">
    <property type="entry name" value="STAS_dom"/>
</dbReference>
<accession>A0AAW0Y9U3</accession>
<reference evidence="7 8" key="1">
    <citation type="journal article" date="2024" name="BMC Genomics">
        <title>Genome assembly of redclaw crayfish (Cherax quadricarinatus) provides insights into its immune adaptation and hypoxia tolerance.</title>
        <authorList>
            <person name="Liu Z."/>
            <person name="Zheng J."/>
            <person name="Li H."/>
            <person name="Fang K."/>
            <person name="Wang S."/>
            <person name="He J."/>
            <person name="Zhou D."/>
            <person name="Weng S."/>
            <person name="Chi M."/>
            <person name="Gu Z."/>
            <person name="He J."/>
            <person name="Li F."/>
            <person name="Wang M."/>
        </authorList>
    </citation>
    <scope>NUCLEOTIDE SEQUENCE [LARGE SCALE GENOMIC DNA]</scope>
    <source>
        <strain evidence="7">ZL_2023a</strain>
    </source>
</reference>
<dbReference type="AlphaFoldDB" id="A0AAW0Y9U3"/>
<dbReference type="PANTHER" id="PTHR11814">
    <property type="entry name" value="SULFATE TRANSPORTER"/>
    <property type="match status" value="1"/>
</dbReference>
<proteinExistence type="predicted"/>
<evidence type="ECO:0000256" key="4">
    <source>
        <dbReference type="ARBA" id="ARBA00023136"/>
    </source>
</evidence>
<feature type="transmembrane region" description="Helical" evidence="5">
    <location>
        <begin position="372"/>
        <end position="389"/>
    </location>
</feature>
<evidence type="ECO:0000256" key="1">
    <source>
        <dbReference type="ARBA" id="ARBA00004141"/>
    </source>
</evidence>
<feature type="transmembrane region" description="Helical" evidence="5">
    <location>
        <begin position="237"/>
        <end position="260"/>
    </location>
</feature>
<keyword evidence="2 5" id="KW-0812">Transmembrane</keyword>
<feature type="transmembrane region" description="Helical" evidence="5">
    <location>
        <begin position="119"/>
        <end position="143"/>
    </location>
</feature>
<evidence type="ECO:0000256" key="5">
    <source>
        <dbReference type="SAM" id="Phobius"/>
    </source>
</evidence>
<evidence type="ECO:0000259" key="6">
    <source>
        <dbReference type="PROSITE" id="PS50801"/>
    </source>
</evidence>
<sequence length="658" mass="70783">MLDHWPRTTSKYLKREGRRFCSKETLLKRLPITTWLPKYDLECLEGDIVAGCAVGLTLIPQSMAYAAVAGLTPNYGLYSAFMGCLVYVIMGTCKEISIGPTAINALMTYEYSRSGGPEYAVLLCFLNGLIILAAAMCNLGFLINFISRPVICAFTSAAAITIASTQIKGLFGLSFKSNGILDTYVKIFQNIGDTRWQDLTLGLSTIVVLLLMKRLKDMKAAKVRAGDTLGTRMWKKVVFLVSIGRNAIVVIIGLVTAYLLDDHQPFIITGEVVPGLPAVRLPQFTAVVNGTTLSFGDILEDIGSGVAIIPILSILGTVAIANAFCGGKTLDAKQEMYALGFCNLLGSFVQSMPVTGSFSRTAVNATSGVKTTAGGIITSVLVMLALAFLTSHFKFIPKASLSAVIMCAVLFMVEYEMVAPIWRARRLDQLPLWVTFLACLFWKVEYGILVGVAVDLALLLYSSAIPKINVSTIKKEDGVKAAYVLVEPCTGLFFPSVDYVRAAVNKAGISTAEGSLTVVLDCCHLTGLDFTAVKGIEGLCSDFQKRQQPLILANASPNIKKSLACLDPHIKITSTPEELHSLLRCVSQMDAVTTLSNNCAMVHSNSVVCAMVHSNSVECAMVHSNTAETCSGEEFDMINPLLQVTTSAAKPSVCDQPA</sequence>
<dbReference type="Proteomes" id="UP001445076">
    <property type="component" value="Unassembled WGS sequence"/>
</dbReference>
<dbReference type="EMBL" id="JARKIK010000003">
    <property type="protein sequence ID" value="KAK8753392.1"/>
    <property type="molecule type" value="Genomic_DNA"/>
</dbReference>
<feature type="transmembrane region" description="Helical" evidence="5">
    <location>
        <begin position="48"/>
        <end position="68"/>
    </location>
</feature>
<dbReference type="GO" id="GO:0016020">
    <property type="term" value="C:membrane"/>
    <property type="evidence" value="ECO:0007669"/>
    <property type="project" value="UniProtKB-SubCell"/>
</dbReference>
<keyword evidence="8" id="KW-1185">Reference proteome</keyword>
<feature type="transmembrane region" description="Helical" evidence="5">
    <location>
        <begin position="75"/>
        <end position="99"/>
    </location>
</feature>
<feature type="transmembrane region" description="Helical" evidence="5">
    <location>
        <begin position="302"/>
        <end position="324"/>
    </location>
</feature>